<feature type="region of interest" description="Disordered" evidence="1">
    <location>
        <begin position="291"/>
        <end position="310"/>
    </location>
</feature>
<feature type="region of interest" description="Disordered" evidence="1">
    <location>
        <begin position="776"/>
        <end position="797"/>
    </location>
</feature>
<dbReference type="Pfam" id="PF13911">
    <property type="entry name" value="AhpC-TSA_2"/>
    <property type="match status" value="1"/>
</dbReference>
<dbReference type="InterPro" id="IPR032801">
    <property type="entry name" value="PXL2A/B/C"/>
</dbReference>
<evidence type="ECO:0000313" key="2">
    <source>
        <dbReference type="EMBL" id="KAB5592005.1"/>
    </source>
</evidence>
<dbReference type="Proteomes" id="UP000383932">
    <property type="component" value="Unassembled WGS sequence"/>
</dbReference>
<dbReference type="PANTHER" id="PTHR28630:SF3">
    <property type="entry name" value="PEROXIREDOXIN-LIKE 2C"/>
    <property type="match status" value="1"/>
</dbReference>
<proteinExistence type="predicted"/>
<evidence type="ECO:0000256" key="1">
    <source>
        <dbReference type="SAM" id="MobiDB-lite"/>
    </source>
</evidence>
<keyword evidence="3" id="KW-1185">Reference proteome</keyword>
<organism evidence="2 3">
    <name type="scientific">Ceratobasidium theobromae</name>
    <dbReference type="NCBI Taxonomy" id="1582974"/>
    <lineage>
        <taxon>Eukaryota</taxon>
        <taxon>Fungi</taxon>
        <taxon>Dikarya</taxon>
        <taxon>Basidiomycota</taxon>
        <taxon>Agaricomycotina</taxon>
        <taxon>Agaricomycetes</taxon>
        <taxon>Cantharellales</taxon>
        <taxon>Ceratobasidiaceae</taxon>
        <taxon>Ceratobasidium</taxon>
    </lineage>
</organism>
<feature type="region of interest" description="Disordered" evidence="1">
    <location>
        <begin position="344"/>
        <end position="396"/>
    </location>
</feature>
<dbReference type="AlphaFoldDB" id="A0A5N5QJS7"/>
<evidence type="ECO:0000313" key="3">
    <source>
        <dbReference type="Proteomes" id="UP000383932"/>
    </source>
</evidence>
<sequence length="817" mass="90539">MSVESPSVLSFRSRHRVVHRHSTSSSYFTCESSHDSRTRTSPSHAPSSFQAPLETAFRGLRNRAQSSAPKYPEPYSEEPFLSLGELRRRRSSESGRSRAATWSALIVQQEAPPVPPLPASTPIVDAFEGVSESSQSQKSSMDEEVHIAEVIGRPASIRHGSEATITGFRRPKRRNTGSSDLGSALHMLFGLRVGQVDSHAVEVCESPSTGQVTPIWDVQEQNVVVEQPADIRKRPPPICVGNQGSICSSPAMPFSHPRVAHSAPTTPKRRTADVHQLPQSGETVTTEKRIRADSSSAVCPMRNSASGIPRDQVRASYMRRSVSPTRRVSLGPVSPIPNDCTLTDYSSSNWSSQQSHSQRHDMPVPPQSARRKPVPQLDTTDVPRDPRIIPARSLPEFGLNHPSVQSFRSLPARTKSTKKFKRVSKIAISHSHLHESATQQTITRPAAVGSEMTLPVGPKLVHSASVGSLRDVLLSGRSTRPRLSKQPREKQPRLPFEKYAIPNEDQLKLASPKLTTDVWLTQRLCRRASCLFSMTVASESGLVIYLRTKRRRCPSCQDYMSSIVHLTEPSLVRQAGVKLVVISNGSPVMIKAYRDDVFHCPYEVYTDPSRKLYKTLGMTLRTTNKGRQAEKGSYIKHGTITGAMMVLRNALKMPLGNYGDSKQLGGEFILGPGLTCSFANRMHTTRSHTPIRDLLQAAGVDTNPWATGLSILDSETERARWMDAQSDDLDNMILRGMQASRARRRRETDDTEISKAELGRFRRLLERLQSETLGSDKPTLVDSSYKSKGKGKGKMKMSDEFGVVRRSRTSHSSWVVV</sequence>
<dbReference type="OrthoDB" id="40334at2759"/>
<comment type="caution">
    <text evidence="2">The sequence shown here is derived from an EMBL/GenBank/DDBJ whole genome shotgun (WGS) entry which is preliminary data.</text>
</comment>
<gene>
    <name evidence="2" type="ORF">CTheo_4529</name>
</gene>
<feature type="compositionally biased region" description="Polar residues" evidence="1">
    <location>
        <begin position="39"/>
        <end position="50"/>
    </location>
</feature>
<accession>A0A5N5QJS7</accession>
<dbReference type="Gene3D" id="3.40.30.10">
    <property type="entry name" value="Glutaredoxin"/>
    <property type="match status" value="1"/>
</dbReference>
<feature type="region of interest" description="Disordered" evidence="1">
    <location>
        <begin position="161"/>
        <end position="181"/>
    </location>
</feature>
<reference evidence="2 3" key="1">
    <citation type="journal article" date="2019" name="Fungal Biol. Biotechnol.">
        <title>Draft genome sequence of fastidious pathogen Ceratobasidium theobromae, which causes vascular-streak dieback in Theobroma cacao.</title>
        <authorList>
            <person name="Ali S.S."/>
            <person name="Asman A."/>
            <person name="Shao J."/>
            <person name="Firmansyah A.P."/>
            <person name="Susilo A.W."/>
            <person name="Rosmana A."/>
            <person name="McMahon P."/>
            <person name="Junaid M."/>
            <person name="Guest D."/>
            <person name="Kheng T.Y."/>
            <person name="Meinhardt L.W."/>
            <person name="Bailey B.A."/>
        </authorList>
    </citation>
    <scope>NUCLEOTIDE SEQUENCE [LARGE SCALE GENOMIC DNA]</scope>
    <source>
        <strain evidence="2 3">CT2</strain>
    </source>
</reference>
<feature type="compositionally biased region" description="Low complexity" evidence="1">
    <location>
        <begin position="346"/>
        <end position="356"/>
    </location>
</feature>
<dbReference type="EMBL" id="SSOP01000079">
    <property type="protein sequence ID" value="KAB5592005.1"/>
    <property type="molecule type" value="Genomic_DNA"/>
</dbReference>
<name>A0A5N5QJS7_9AGAM</name>
<protein>
    <submittedName>
        <fullName evidence="2">AhpC/TSA antioxidant enzyme</fullName>
    </submittedName>
</protein>
<dbReference type="CDD" id="cd02970">
    <property type="entry name" value="PRX_like2"/>
    <property type="match status" value="1"/>
</dbReference>
<feature type="region of interest" description="Disordered" evidence="1">
    <location>
        <begin position="256"/>
        <end position="284"/>
    </location>
</feature>
<feature type="region of interest" description="Disordered" evidence="1">
    <location>
        <begin position="21"/>
        <end position="51"/>
    </location>
</feature>
<dbReference type="PANTHER" id="PTHR28630">
    <property type="match status" value="1"/>
</dbReference>